<evidence type="ECO:0000256" key="1">
    <source>
        <dbReference type="ARBA" id="ARBA00009437"/>
    </source>
</evidence>
<reference evidence="6 7" key="1">
    <citation type="submission" date="2019-08" db="EMBL/GenBank/DDBJ databases">
        <authorList>
            <person name="Grouzdev D."/>
            <person name="Tikhonova E."/>
            <person name="Kravchenko I."/>
        </authorList>
    </citation>
    <scope>NUCLEOTIDE SEQUENCE [LARGE SCALE GENOMIC DNA]</scope>
    <source>
        <strain evidence="6 7">59b</strain>
    </source>
</reference>
<dbReference type="SUPFAM" id="SSF53850">
    <property type="entry name" value="Periplasmic binding protein-like II"/>
    <property type="match status" value="1"/>
</dbReference>
<organism evidence="6 7">
    <name type="scientific">Azospirillum lipoferum</name>
    <dbReference type="NCBI Taxonomy" id="193"/>
    <lineage>
        <taxon>Bacteria</taxon>
        <taxon>Pseudomonadati</taxon>
        <taxon>Pseudomonadota</taxon>
        <taxon>Alphaproteobacteria</taxon>
        <taxon>Rhodospirillales</taxon>
        <taxon>Azospirillaceae</taxon>
        <taxon>Azospirillum</taxon>
    </lineage>
</organism>
<keyword evidence="3" id="KW-0238">DNA-binding</keyword>
<dbReference type="PANTHER" id="PTHR30126">
    <property type="entry name" value="HTH-TYPE TRANSCRIPTIONAL REGULATOR"/>
    <property type="match status" value="1"/>
</dbReference>
<dbReference type="Pfam" id="PF00126">
    <property type="entry name" value="HTH_1"/>
    <property type="match status" value="1"/>
</dbReference>
<keyword evidence="4" id="KW-0804">Transcription</keyword>
<dbReference type="GO" id="GO:0003700">
    <property type="term" value="F:DNA-binding transcription factor activity"/>
    <property type="evidence" value="ECO:0007669"/>
    <property type="project" value="InterPro"/>
</dbReference>
<dbReference type="GO" id="GO:0000976">
    <property type="term" value="F:transcription cis-regulatory region binding"/>
    <property type="evidence" value="ECO:0007669"/>
    <property type="project" value="TreeGrafter"/>
</dbReference>
<evidence type="ECO:0000256" key="4">
    <source>
        <dbReference type="ARBA" id="ARBA00023163"/>
    </source>
</evidence>
<sequence>MTLEQLRIFATVAEMLHFTRAAEVLHLSQPAVSAAIAALEAEHGLRLFDRIGRRVELTAAGQLLHGQARAILAKVEEAGTMLAELSGLSRGALRLAASQTVGNHWLPPRLLRFAEAYPGIRVDLSIGNTEQVAEAVRDGRAELGIAEGVVTDSALVSEPIDGDRLRLVVGARHPWASLGRVDRDTLMAGRWILRESGSGTRALFEAAIRGVGLDPGGLEVAMTLPGGGIIRSALLAGVGVGVLSDLILAEDLAAGRIVALEGLDLPSRPFHLVRHRDRHRSLAERAFVRSALEAAQAMRSERTP</sequence>
<evidence type="ECO:0000256" key="2">
    <source>
        <dbReference type="ARBA" id="ARBA00023015"/>
    </source>
</evidence>
<dbReference type="AlphaFoldDB" id="A0A5A9GU36"/>
<dbReference type="Gene3D" id="3.40.190.290">
    <property type="match status" value="1"/>
</dbReference>
<feature type="domain" description="HTH lysR-type" evidence="5">
    <location>
        <begin position="1"/>
        <end position="58"/>
    </location>
</feature>
<dbReference type="OrthoDB" id="9808620at2"/>
<dbReference type="PROSITE" id="PS50931">
    <property type="entry name" value="HTH_LYSR"/>
    <property type="match status" value="1"/>
</dbReference>
<dbReference type="Gene3D" id="1.10.10.10">
    <property type="entry name" value="Winged helix-like DNA-binding domain superfamily/Winged helix DNA-binding domain"/>
    <property type="match status" value="1"/>
</dbReference>
<dbReference type="Proteomes" id="UP000324927">
    <property type="component" value="Unassembled WGS sequence"/>
</dbReference>
<dbReference type="PRINTS" id="PR00039">
    <property type="entry name" value="HTHLYSR"/>
</dbReference>
<dbReference type="FunFam" id="1.10.10.10:FF:000001">
    <property type="entry name" value="LysR family transcriptional regulator"/>
    <property type="match status" value="1"/>
</dbReference>
<evidence type="ECO:0000313" key="6">
    <source>
        <dbReference type="EMBL" id="KAA0597285.1"/>
    </source>
</evidence>
<comment type="caution">
    <text evidence="6">The sequence shown here is derived from an EMBL/GenBank/DDBJ whole genome shotgun (WGS) entry which is preliminary data.</text>
</comment>
<protein>
    <submittedName>
        <fullName evidence="6">LysR family transcriptional regulator</fullName>
    </submittedName>
</protein>
<dbReference type="InterPro" id="IPR005119">
    <property type="entry name" value="LysR_subst-bd"/>
</dbReference>
<dbReference type="RefSeq" id="WP_149230810.1">
    <property type="nucleotide sequence ID" value="NZ_JALJXJ010000001.1"/>
</dbReference>
<proteinExistence type="inferred from homology"/>
<dbReference type="CDD" id="cd08420">
    <property type="entry name" value="PBP2_CysL_like"/>
    <property type="match status" value="1"/>
</dbReference>
<dbReference type="InterPro" id="IPR036390">
    <property type="entry name" value="WH_DNA-bd_sf"/>
</dbReference>
<comment type="similarity">
    <text evidence="1">Belongs to the LysR transcriptional regulatory family.</text>
</comment>
<dbReference type="InterPro" id="IPR000847">
    <property type="entry name" value="LysR_HTH_N"/>
</dbReference>
<dbReference type="SUPFAM" id="SSF46785">
    <property type="entry name" value="Winged helix' DNA-binding domain"/>
    <property type="match status" value="1"/>
</dbReference>
<dbReference type="EMBL" id="VTTN01000002">
    <property type="protein sequence ID" value="KAA0597285.1"/>
    <property type="molecule type" value="Genomic_DNA"/>
</dbReference>
<keyword evidence="2" id="KW-0805">Transcription regulation</keyword>
<gene>
    <name evidence="6" type="ORF">FZ942_09385</name>
</gene>
<keyword evidence="7" id="KW-1185">Reference proteome</keyword>
<dbReference type="PANTHER" id="PTHR30126:SF39">
    <property type="entry name" value="HTH-TYPE TRANSCRIPTIONAL REGULATOR CYSL"/>
    <property type="match status" value="1"/>
</dbReference>
<dbReference type="InterPro" id="IPR036388">
    <property type="entry name" value="WH-like_DNA-bd_sf"/>
</dbReference>
<evidence type="ECO:0000259" key="5">
    <source>
        <dbReference type="PROSITE" id="PS50931"/>
    </source>
</evidence>
<accession>A0A5A9GU36</accession>
<dbReference type="Pfam" id="PF03466">
    <property type="entry name" value="LysR_substrate"/>
    <property type="match status" value="1"/>
</dbReference>
<evidence type="ECO:0000313" key="7">
    <source>
        <dbReference type="Proteomes" id="UP000324927"/>
    </source>
</evidence>
<name>A0A5A9GU36_AZOLI</name>
<evidence type="ECO:0000256" key="3">
    <source>
        <dbReference type="ARBA" id="ARBA00023125"/>
    </source>
</evidence>